<comment type="similarity">
    <text evidence="3">Belongs to the HTP reductase family.</text>
</comment>
<dbReference type="EC" id="1.1.1.302" evidence="4"/>
<keyword evidence="7" id="KW-0521">NADP</keyword>
<feature type="domain" description="Bacterial bifunctional deaminase-reductase C-terminal" evidence="13">
    <location>
        <begin position="31"/>
        <end position="261"/>
    </location>
</feature>
<evidence type="ECO:0000313" key="15">
    <source>
        <dbReference type="Proteomes" id="UP000722485"/>
    </source>
</evidence>
<evidence type="ECO:0000256" key="9">
    <source>
        <dbReference type="ARBA" id="ARBA00030073"/>
    </source>
</evidence>
<dbReference type="Gene3D" id="3.40.430.10">
    <property type="entry name" value="Dihydrofolate Reductase, subunit A"/>
    <property type="match status" value="1"/>
</dbReference>
<evidence type="ECO:0000256" key="10">
    <source>
        <dbReference type="ARBA" id="ARBA00031630"/>
    </source>
</evidence>
<evidence type="ECO:0000256" key="3">
    <source>
        <dbReference type="ARBA" id="ARBA00009723"/>
    </source>
</evidence>
<dbReference type="PANTHER" id="PTHR38011:SF7">
    <property type="entry name" value="2,5-DIAMINO-6-RIBOSYLAMINO-4(3H)-PYRIMIDINONE 5'-PHOSPHATE REDUCTASE"/>
    <property type="match status" value="1"/>
</dbReference>
<dbReference type="EMBL" id="JAANBB010000418">
    <property type="protein sequence ID" value="KAF7542726.1"/>
    <property type="molecule type" value="Genomic_DNA"/>
</dbReference>
<dbReference type="OrthoDB" id="5432at2759"/>
<evidence type="ECO:0000256" key="1">
    <source>
        <dbReference type="ARBA" id="ARBA00003555"/>
    </source>
</evidence>
<evidence type="ECO:0000256" key="7">
    <source>
        <dbReference type="ARBA" id="ARBA00022857"/>
    </source>
</evidence>
<proteinExistence type="inferred from homology"/>
<dbReference type="GO" id="GO:0008703">
    <property type="term" value="F:5-amino-6-(5-phosphoribosylamino)uracil reductase activity"/>
    <property type="evidence" value="ECO:0007669"/>
    <property type="project" value="InterPro"/>
</dbReference>
<comment type="caution">
    <text evidence="14">The sequence shown here is derived from an EMBL/GenBank/DDBJ whole genome shotgun (WGS) entry which is preliminary data.</text>
</comment>
<comment type="pathway">
    <text evidence="2">Cofactor biosynthesis; riboflavin biosynthesis.</text>
</comment>
<evidence type="ECO:0000256" key="4">
    <source>
        <dbReference type="ARBA" id="ARBA00012851"/>
    </source>
</evidence>
<evidence type="ECO:0000256" key="12">
    <source>
        <dbReference type="ARBA" id="ARBA00049020"/>
    </source>
</evidence>
<keyword evidence="8" id="KW-0560">Oxidoreductase</keyword>
<evidence type="ECO:0000256" key="2">
    <source>
        <dbReference type="ARBA" id="ARBA00005104"/>
    </source>
</evidence>
<keyword evidence="15" id="KW-1185">Reference proteome</keyword>
<dbReference type="AlphaFoldDB" id="A0A9P5LBF2"/>
<comment type="catalytic activity">
    <reaction evidence="11">
        <text>2,5-diamino-6-(1-D-ribitylamino)pyrimidin-4(3H)-one 5'-phosphate + NAD(+) = 2,5-diamino-6-(1-D-ribosylamino)pyrimidin-4(3H)-one 5'-phosphate + NADH + H(+)</text>
        <dbReference type="Rhea" id="RHEA:27274"/>
        <dbReference type="ChEBI" id="CHEBI:15378"/>
        <dbReference type="ChEBI" id="CHEBI:57540"/>
        <dbReference type="ChEBI" id="CHEBI:57945"/>
        <dbReference type="ChEBI" id="CHEBI:58890"/>
        <dbReference type="ChEBI" id="CHEBI:59545"/>
        <dbReference type="EC" id="1.1.1.302"/>
    </reaction>
</comment>
<dbReference type="PANTHER" id="PTHR38011">
    <property type="entry name" value="DIHYDROFOLATE REDUCTASE FAMILY PROTEIN (AFU_ORTHOLOGUE AFUA_8G06820)"/>
    <property type="match status" value="1"/>
</dbReference>
<dbReference type="GO" id="GO:0009231">
    <property type="term" value="P:riboflavin biosynthetic process"/>
    <property type="evidence" value="ECO:0007669"/>
    <property type="project" value="UniProtKB-KW"/>
</dbReference>
<organism evidence="14 15">
    <name type="scientific">Cylindrodendrum hubeiense</name>
    <dbReference type="NCBI Taxonomy" id="595255"/>
    <lineage>
        <taxon>Eukaryota</taxon>
        <taxon>Fungi</taxon>
        <taxon>Dikarya</taxon>
        <taxon>Ascomycota</taxon>
        <taxon>Pezizomycotina</taxon>
        <taxon>Sordariomycetes</taxon>
        <taxon>Hypocreomycetidae</taxon>
        <taxon>Hypocreales</taxon>
        <taxon>Nectriaceae</taxon>
        <taxon>Cylindrodendrum</taxon>
    </lineage>
</organism>
<comment type="catalytic activity">
    <reaction evidence="12">
        <text>2,5-diamino-6-(1-D-ribitylamino)pyrimidin-4(3H)-one 5'-phosphate + NADP(+) = 2,5-diamino-6-(1-D-ribosylamino)pyrimidin-4(3H)-one 5'-phosphate + NADPH + H(+)</text>
        <dbReference type="Rhea" id="RHEA:27278"/>
        <dbReference type="ChEBI" id="CHEBI:15378"/>
        <dbReference type="ChEBI" id="CHEBI:57783"/>
        <dbReference type="ChEBI" id="CHEBI:58349"/>
        <dbReference type="ChEBI" id="CHEBI:58890"/>
        <dbReference type="ChEBI" id="CHEBI:59545"/>
        <dbReference type="EC" id="1.1.1.302"/>
    </reaction>
</comment>
<dbReference type="InterPro" id="IPR050765">
    <property type="entry name" value="Riboflavin_Biosynth_HTPR"/>
</dbReference>
<dbReference type="InterPro" id="IPR002734">
    <property type="entry name" value="RibDG_C"/>
</dbReference>
<protein>
    <recommendedName>
        <fullName evidence="5">2,5-diamino-6-ribosylamino-4(3H)-pyrimidinone 5'-phosphate reductase</fullName>
        <ecNumber evidence="4">1.1.1.302</ecNumber>
    </recommendedName>
    <alternativeName>
        <fullName evidence="10">2,5-diamino-6-(5-phospho-D-ribosylamino)pyrimidin-4(3H)-one reductase</fullName>
    </alternativeName>
    <alternativeName>
        <fullName evidence="9">2,5-diamino-6-ribitylamino-4(3H)-pyrimidinone 5'-phosphate synthase</fullName>
    </alternativeName>
</protein>
<evidence type="ECO:0000256" key="8">
    <source>
        <dbReference type="ARBA" id="ARBA00023002"/>
    </source>
</evidence>
<reference evidence="14" key="1">
    <citation type="submission" date="2020-03" db="EMBL/GenBank/DDBJ databases">
        <title>Draft Genome Sequence of Cylindrodendrum hubeiense.</title>
        <authorList>
            <person name="Buettner E."/>
            <person name="Kellner H."/>
        </authorList>
    </citation>
    <scope>NUCLEOTIDE SEQUENCE</scope>
    <source>
        <strain evidence="14">IHI 201604</strain>
    </source>
</reference>
<dbReference type="SUPFAM" id="SSF53597">
    <property type="entry name" value="Dihydrofolate reductase-like"/>
    <property type="match status" value="1"/>
</dbReference>
<evidence type="ECO:0000259" key="13">
    <source>
        <dbReference type="Pfam" id="PF01872"/>
    </source>
</evidence>
<sequence length="267" mass="28268">MTELLTFPAASATLLEPRLPQPKPSTSPSRPFVTLTFATSLDSSLSLAPGVRTRLSGPGSKAMTHYIRSRHAAILIGVSTLIADSPSLNCRITGAASQPRPIIIDPHLRWTPNPADKVLELARLGHGLAPFVLTGVEAQSLPAASVALLEQHGGKYIPLAATSSGPSGRMRFDWHVVFDVLFREGLLSVMVEGGGQIINSLLEPRFHALIDSIIVTIAPTWLGQGGVVVSPSGIRDSAGIPIPAARLSDVSWHPFGEDVVLCGKLHP</sequence>
<name>A0A9P5LBF2_9HYPO</name>
<accession>A0A9P5LBF2</accession>
<evidence type="ECO:0000313" key="14">
    <source>
        <dbReference type="EMBL" id="KAF7542726.1"/>
    </source>
</evidence>
<dbReference type="Pfam" id="PF01872">
    <property type="entry name" value="RibD_C"/>
    <property type="match status" value="1"/>
</dbReference>
<keyword evidence="6" id="KW-0686">Riboflavin biosynthesis</keyword>
<evidence type="ECO:0000256" key="11">
    <source>
        <dbReference type="ARBA" id="ARBA00047550"/>
    </source>
</evidence>
<evidence type="ECO:0000256" key="6">
    <source>
        <dbReference type="ARBA" id="ARBA00022619"/>
    </source>
</evidence>
<evidence type="ECO:0000256" key="5">
    <source>
        <dbReference type="ARBA" id="ARBA00015035"/>
    </source>
</evidence>
<dbReference type="InterPro" id="IPR024072">
    <property type="entry name" value="DHFR-like_dom_sf"/>
</dbReference>
<dbReference type="Proteomes" id="UP000722485">
    <property type="component" value="Unassembled WGS sequence"/>
</dbReference>
<comment type="function">
    <text evidence="1">Catalyzes an early step in riboflavin biosynthesis, the NADPH-dependent reduction of the ribose side chain of 2,5-diamino-6-ribosylamino-4(3H)-pyrimidinone 5'-phosphate, yielding 2,5-diamino-6-ribitylamino-4(3H)-pyrimidinone 5'-phosphate.</text>
</comment>
<gene>
    <name evidence="14" type="ORF">G7Z17_g11328</name>
</gene>